<proteinExistence type="predicted"/>
<dbReference type="EMBL" id="JBHTCC010000001">
    <property type="protein sequence ID" value="MFC7297896.1"/>
    <property type="molecule type" value="Genomic_DNA"/>
</dbReference>
<sequence length="169" mass="19664">MNAHPYFRRFIYLDFDSVLHHDSVYIHPTKGIYIREPGFALFEWMPILEELLKAHPNVGIILSTSWVRMKSFSYAKSRLSPELQKRVIGATFHKGHMNKELFAQLTRASQILGDVSRRGLGEDWIAIDDEAEGWPFMYARNLIRTGWAGISDPEVRTEIDTWLNKRNTV</sequence>
<evidence type="ECO:0000313" key="2">
    <source>
        <dbReference type="Proteomes" id="UP001596379"/>
    </source>
</evidence>
<reference evidence="2" key="1">
    <citation type="journal article" date="2019" name="Int. J. Syst. Evol. Microbiol.">
        <title>The Global Catalogue of Microorganisms (GCM) 10K type strain sequencing project: providing services to taxonomists for standard genome sequencing and annotation.</title>
        <authorList>
            <consortium name="The Broad Institute Genomics Platform"/>
            <consortium name="The Broad Institute Genome Sequencing Center for Infectious Disease"/>
            <person name="Wu L."/>
            <person name="Ma J."/>
        </authorList>
    </citation>
    <scope>NUCLEOTIDE SEQUENCE [LARGE SCALE GENOMIC DNA]</scope>
    <source>
        <strain evidence="2">CCUG 36956</strain>
    </source>
</reference>
<evidence type="ECO:0000313" key="1">
    <source>
        <dbReference type="EMBL" id="MFC7297896.1"/>
    </source>
</evidence>
<gene>
    <name evidence="1" type="ORF">ACFQO0_05570</name>
</gene>
<dbReference type="Proteomes" id="UP001596379">
    <property type="component" value="Unassembled WGS sequence"/>
</dbReference>
<name>A0ABW2J4B4_9BURK</name>
<protein>
    <submittedName>
        <fullName evidence="1">HAD domain-containing protein</fullName>
    </submittedName>
</protein>
<dbReference type="RefSeq" id="WP_382233019.1">
    <property type="nucleotide sequence ID" value="NZ_JBHTCC010000001.1"/>
</dbReference>
<organism evidence="1 2">
    <name type="scientific">Herminiimonas aquatilis</name>
    <dbReference type="NCBI Taxonomy" id="345342"/>
    <lineage>
        <taxon>Bacteria</taxon>
        <taxon>Pseudomonadati</taxon>
        <taxon>Pseudomonadota</taxon>
        <taxon>Betaproteobacteria</taxon>
        <taxon>Burkholderiales</taxon>
        <taxon>Oxalobacteraceae</taxon>
        <taxon>Herminiimonas</taxon>
    </lineage>
</organism>
<keyword evidence="2" id="KW-1185">Reference proteome</keyword>
<accession>A0ABW2J4B4</accession>
<dbReference type="Pfam" id="PF18143">
    <property type="entry name" value="HAD_SAK_2"/>
    <property type="match status" value="1"/>
</dbReference>
<comment type="caution">
    <text evidence="1">The sequence shown here is derived from an EMBL/GenBank/DDBJ whole genome shotgun (WGS) entry which is preliminary data.</text>
</comment>